<dbReference type="EMBL" id="VUNH01000001">
    <property type="protein sequence ID" value="MST54600.1"/>
    <property type="molecule type" value="Genomic_DNA"/>
</dbReference>
<feature type="binding site" evidence="12">
    <location>
        <position position="702"/>
    </location>
    <ligand>
        <name>[4Fe-4S] cluster</name>
        <dbReference type="ChEBI" id="CHEBI:49883"/>
        <label>2</label>
    </ligand>
</feature>
<feature type="binding site" evidence="12">
    <location>
        <position position="752"/>
    </location>
    <ligand>
        <name>[4Fe-4S] cluster</name>
        <dbReference type="ChEBI" id="CHEBI:49883"/>
        <label>2</label>
    </ligand>
</feature>
<dbReference type="InterPro" id="IPR017900">
    <property type="entry name" value="4Fe4S_Fe_S_CS"/>
</dbReference>
<dbReference type="InterPro" id="IPR011766">
    <property type="entry name" value="TPP_enzyme_TPP-bd"/>
</dbReference>
<keyword evidence="4 12" id="KW-0479">Metal-binding</keyword>
<feature type="binding site" evidence="10">
    <location>
        <position position="64"/>
    </location>
    <ligand>
        <name>thiamine diphosphate</name>
        <dbReference type="ChEBI" id="CHEBI:58937"/>
    </ligand>
</feature>
<evidence type="ECO:0000256" key="9">
    <source>
        <dbReference type="PIRNR" id="PIRNR000159"/>
    </source>
</evidence>
<dbReference type="Gene3D" id="3.40.920.10">
    <property type="entry name" value="Pyruvate-ferredoxin oxidoreductase, PFOR, domain III"/>
    <property type="match status" value="1"/>
</dbReference>
<dbReference type="GO" id="GO:0022900">
    <property type="term" value="P:electron transport chain"/>
    <property type="evidence" value="ECO:0007669"/>
    <property type="project" value="InterPro"/>
</dbReference>
<dbReference type="Proteomes" id="UP000473699">
    <property type="component" value="Unassembled WGS sequence"/>
</dbReference>
<dbReference type="FunFam" id="3.40.50.970:FF:000041">
    <property type="entry name" value="Pyruvate:ferredoxin (Flavodoxin) oxidoreductase"/>
    <property type="match status" value="1"/>
</dbReference>
<evidence type="ECO:0000256" key="10">
    <source>
        <dbReference type="PIRSR" id="PIRSR000159-1"/>
    </source>
</evidence>
<evidence type="ECO:0000256" key="1">
    <source>
        <dbReference type="ARBA" id="ARBA00009032"/>
    </source>
</evidence>
<evidence type="ECO:0000256" key="12">
    <source>
        <dbReference type="PIRSR" id="PIRSR000159-50"/>
    </source>
</evidence>
<dbReference type="GO" id="GO:0030976">
    <property type="term" value="F:thiamine pyrophosphate binding"/>
    <property type="evidence" value="ECO:0007669"/>
    <property type="project" value="InterPro"/>
</dbReference>
<dbReference type="PANTHER" id="PTHR32154">
    <property type="entry name" value="PYRUVATE-FLAVODOXIN OXIDOREDUCTASE-RELATED"/>
    <property type="match status" value="1"/>
</dbReference>
<feature type="binding site" evidence="12">
    <location>
        <position position="815"/>
    </location>
    <ligand>
        <name>[4Fe-4S] cluster</name>
        <dbReference type="ChEBI" id="CHEBI:49883"/>
        <label>3</label>
    </ligand>
</feature>
<dbReference type="GO" id="GO:0006979">
    <property type="term" value="P:response to oxidative stress"/>
    <property type="evidence" value="ECO:0007669"/>
    <property type="project" value="TreeGrafter"/>
</dbReference>
<dbReference type="Gene3D" id="4.10.780.10">
    <property type="entry name" value="Pyruvate-flavodoxin oxidoreductase, EKR domain"/>
    <property type="match status" value="1"/>
</dbReference>
<dbReference type="GO" id="GO:0051539">
    <property type="term" value="F:4 iron, 4 sulfur cluster binding"/>
    <property type="evidence" value="ECO:0007669"/>
    <property type="project" value="UniProtKB-KW"/>
</dbReference>
<dbReference type="Pfam" id="PF10371">
    <property type="entry name" value="EKR"/>
    <property type="match status" value="1"/>
</dbReference>
<keyword evidence="15" id="KW-1185">Reference proteome</keyword>
<evidence type="ECO:0000256" key="7">
    <source>
        <dbReference type="ARBA" id="ARBA00023004"/>
    </source>
</evidence>
<feature type="binding site" evidence="12">
    <location>
        <position position="755"/>
    </location>
    <ligand>
        <name>[4Fe-4S] cluster</name>
        <dbReference type="ChEBI" id="CHEBI:49883"/>
        <label>2</label>
    </ligand>
</feature>
<feature type="binding site" evidence="10">
    <location>
        <position position="820"/>
    </location>
    <ligand>
        <name>thiamine diphosphate</name>
        <dbReference type="ChEBI" id="CHEBI:58937"/>
    </ligand>
</feature>
<dbReference type="Pfam" id="PF17147">
    <property type="entry name" value="PFOR_II"/>
    <property type="match status" value="1"/>
</dbReference>
<dbReference type="PANTHER" id="PTHR32154:SF0">
    <property type="entry name" value="PYRUVATE-FLAVODOXIN OXIDOREDUCTASE-RELATED"/>
    <property type="match status" value="1"/>
</dbReference>
<dbReference type="InterPro" id="IPR009014">
    <property type="entry name" value="Transketo_C/PFOR_II"/>
</dbReference>
<keyword evidence="7 12" id="KW-0408">Iron</keyword>
<dbReference type="PROSITE" id="PS00198">
    <property type="entry name" value="4FE4S_FER_1"/>
    <property type="match status" value="2"/>
</dbReference>
<keyword evidence="6 9" id="KW-0560">Oxidoreductase</keyword>
<dbReference type="SUPFAM" id="SSF54862">
    <property type="entry name" value="4Fe-4S ferredoxins"/>
    <property type="match status" value="1"/>
</dbReference>
<dbReference type="Gene3D" id="3.30.70.20">
    <property type="match status" value="1"/>
</dbReference>
<accession>A0A6L5Y8K0</accession>
<feature type="binding site" evidence="10">
    <location>
        <position position="31"/>
    </location>
    <ligand>
        <name>pyruvate</name>
        <dbReference type="ChEBI" id="CHEBI:15361"/>
    </ligand>
</feature>
<dbReference type="InterPro" id="IPR050722">
    <property type="entry name" value="Pyruvate:ferred/Flavod_OxRd"/>
</dbReference>
<dbReference type="InterPro" id="IPR033412">
    <property type="entry name" value="PFOR_II"/>
</dbReference>
<feature type="binding site" evidence="12">
    <location>
        <position position="843"/>
    </location>
    <ligand>
        <name>[4Fe-4S] cluster</name>
        <dbReference type="ChEBI" id="CHEBI:49883"/>
        <label>3</label>
    </ligand>
</feature>
<dbReference type="PIRSF" id="PIRSF000159">
    <property type="entry name" value="NifJ"/>
    <property type="match status" value="1"/>
</dbReference>
<dbReference type="GO" id="GO:0005506">
    <property type="term" value="F:iron ion binding"/>
    <property type="evidence" value="ECO:0007669"/>
    <property type="project" value="InterPro"/>
</dbReference>
<feature type="binding site" evidence="10">
    <location>
        <position position="843"/>
    </location>
    <ligand>
        <name>thiamine diphosphate</name>
        <dbReference type="ChEBI" id="CHEBI:58937"/>
    </ligand>
</feature>
<evidence type="ECO:0000259" key="13">
    <source>
        <dbReference type="PROSITE" id="PS51379"/>
    </source>
</evidence>
<dbReference type="CDD" id="cd03377">
    <property type="entry name" value="TPP_PFOR_PNO"/>
    <property type="match status" value="1"/>
</dbReference>
<dbReference type="SUPFAM" id="SSF52518">
    <property type="entry name" value="Thiamin diphosphate-binding fold (THDP-binding)"/>
    <property type="match status" value="2"/>
</dbReference>
<evidence type="ECO:0000256" key="2">
    <source>
        <dbReference type="ARBA" id="ARBA00022448"/>
    </source>
</evidence>
<dbReference type="GO" id="GO:0016903">
    <property type="term" value="F:oxidoreductase activity, acting on the aldehyde or oxo group of donors"/>
    <property type="evidence" value="ECO:0007669"/>
    <property type="project" value="InterPro"/>
</dbReference>
<dbReference type="RefSeq" id="WP_154527731.1">
    <property type="nucleotide sequence ID" value="NZ_VUNH01000001.1"/>
</dbReference>
<feature type="site" description="Important for catalytic activity" evidence="11">
    <location>
        <position position="114"/>
    </location>
</feature>
<dbReference type="InterPro" id="IPR019456">
    <property type="entry name" value="Pyrv-flavodox_OxRtase_EKR"/>
</dbReference>
<evidence type="ECO:0000256" key="3">
    <source>
        <dbReference type="ARBA" id="ARBA00022485"/>
    </source>
</evidence>
<protein>
    <submittedName>
        <fullName evidence="14">Pyruvate:ferredoxin (Flavodoxin) oxidoreductase</fullName>
    </submittedName>
</protein>
<comment type="cofactor">
    <cofactor evidence="12">
        <name>[4Fe-4S] cluster</name>
        <dbReference type="ChEBI" id="CHEBI:49883"/>
    </cofactor>
    <text evidence="12">Binds 3 [4Fe-4S] clusters per subunit.</text>
</comment>
<evidence type="ECO:0000256" key="4">
    <source>
        <dbReference type="ARBA" id="ARBA00022723"/>
    </source>
</evidence>
<dbReference type="FunFam" id="3.40.50.920:FF:000007">
    <property type="entry name" value="Pyruvate:ferredoxin (Flavodoxin) oxidoreductase"/>
    <property type="match status" value="1"/>
</dbReference>
<feature type="domain" description="4Fe-4S ferredoxin-type" evidence="13">
    <location>
        <begin position="740"/>
        <end position="771"/>
    </location>
</feature>
<dbReference type="InterPro" id="IPR011895">
    <property type="entry name" value="Pyrv_flavodox_OxRed"/>
</dbReference>
<dbReference type="InterPro" id="IPR002869">
    <property type="entry name" value="Pyrv_flavodox_OxRed_cen"/>
</dbReference>
<dbReference type="CDD" id="cd07034">
    <property type="entry name" value="TPP_PYR_PFOR_IOR-alpha_like"/>
    <property type="match status" value="1"/>
</dbReference>
<dbReference type="Gene3D" id="3.40.50.970">
    <property type="match status" value="2"/>
</dbReference>
<evidence type="ECO:0000313" key="15">
    <source>
        <dbReference type="Proteomes" id="UP000473699"/>
    </source>
</evidence>
<dbReference type="InterPro" id="IPR002880">
    <property type="entry name" value="Pyrv_Fd/Flavodoxin_OxRdtase_N"/>
</dbReference>
<dbReference type="Pfam" id="PF01855">
    <property type="entry name" value="POR_N"/>
    <property type="match status" value="1"/>
</dbReference>
<comment type="similarity">
    <text evidence="1 9">Belongs to the pyruvate:ferredoxin/flavodoxin oxidoreductase family.</text>
</comment>
<dbReference type="AlphaFoldDB" id="A0A6L5Y8K0"/>
<dbReference type="InterPro" id="IPR019752">
    <property type="entry name" value="Pyrv/ketoisovalerate_OxRed_cat"/>
</dbReference>
<evidence type="ECO:0000256" key="5">
    <source>
        <dbReference type="ARBA" id="ARBA00022982"/>
    </source>
</evidence>
<feature type="binding site" evidence="12">
    <location>
        <position position="698"/>
    </location>
    <ligand>
        <name>[4Fe-4S] cluster</name>
        <dbReference type="ChEBI" id="CHEBI:49883"/>
        <label>1</label>
    </ligand>
</feature>
<feature type="site" description="Important for catalytic activity" evidence="11">
    <location>
        <position position="64"/>
    </location>
</feature>
<keyword evidence="14" id="KW-0670">Pyruvate</keyword>
<feature type="binding site" evidence="10">
    <location>
        <begin position="1000"/>
        <end position="1005"/>
    </location>
    <ligand>
        <name>thiamine diphosphate</name>
        <dbReference type="ChEBI" id="CHEBI:58937"/>
    </ligand>
</feature>
<dbReference type="SUPFAM" id="SSF52922">
    <property type="entry name" value="TK C-terminal domain-like"/>
    <property type="match status" value="1"/>
</dbReference>
<dbReference type="FunFam" id="3.40.50.970:FF:000012">
    <property type="entry name" value="Pyruvate:ferredoxin (Flavodoxin) oxidoreductase"/>
    <property type="match status" value="1"/>
</dbReference>
<dbReference type="FunFam" id="3.40.920.10:FF:000001">
    <property type="entry name" value="Pyruvate:ferredoxin (Flavodoxin) oxidoreductase"/>
    <property type="match status" value="1"/>
</dbReference>
<sequence>MAKQIMTIDGNEAAAHVSYAFTEVATIYPITPSSPMAEHVDEWSARGRKNLFGQRVHLMEMQAEFGAAAAMHGALESGALATSYTASQGLMLMIPPMYRIAGQLMPGVLHVSARTVGTHAFSIFGDHSDVMAVRQTGFAMLSSGSVQEVADLAAVPHLAAIAGSVPSVHFFDGFRTSHEIQKIEMLSYDDFGEMLDKEALLAFRKRSLNSDRPVQRSTVQNPDVLFQAREACNRYYLRMPYIVQSYMNRINALTGRSYHLFDYYGDPRAERVVIAMGSVSGCLQEVVDELRSHGQKVGFLQVHLYRPFSAEHFLTALPGSVRCVTVLDRTKEAGAPGEPLYEDVCSTLSNVSTAPMIIAGRYGLSSKDVTPAQMIAVFDNMDSVQPKNHFTIGIKDDVTYHSLELGPNIVTESEGTVACKFWGLGSDGTVGANKNSIKIIGDNTDQYVQAYFEYDTKKSGSVTRSHLRFGRLPIRSTYLVTQADFVACHVQAYISKYNVSGELKDGATFLLNCAWKPEDLERHLPASVKRDLARKHINFYIIDATRIAMEIGMGNRTNSVLQSAFFKLSGILPFEDAVKYMKEAIKNTYGAKGDKVLRMNYEAVDRGGASVIRIEVPAEWANAEDKATEERVDPLLPDYIRRVLIPVNSLRGDDIPVSVFVDAADGTVPLGTSKYEKRGTAVMVPEWNPERCIQCNMCSFVCPHAAIRPFLLNESEAMNAPENFETVNARGLKNAQGLKFRIQLSALDCVGCGSCAEVCPAKEKALVMKLLETQLSQQKNWDYALTLSPKVNPMDKFTVKGSQFEQPLLEFSGACAGCGETPYMKAMTQLFGDRMYIANATGCTQAWGAACPCVPYTKNNRGHGPAFSNSLFENNAEFSLGMCLAVQQQREHLLMTVEKLLGGKTGDPELIRALQEWKDHYREGEGSRAYSDAVETAAKIAYARGEDSLELRDLLNNTEHLVKKSMWMYGGDGWAYDIGFGGLDHVLANGPDVNVLVVDTEVYSNTGGQSSKATPVAAVAQFASSGKKTGKKDLGLMAMSYGNVYVAQVAMGADPAHFIKVLKEAESYDGPSLIIAYAPCINHGIVKGMSYAMPESKLAVQSGYWHLYRYDPRRAAKGENPFVLDSKKPTIPLRDFLMGEVRYAALGRTFPEEAARLLAMAEVQADAKYRRYAAMAESGKISVTA</sequence>
<keyword evidence="8 12" id="KW-0411">Iron-sulfur</keyword>
<feature type="binding site" evidence="12">
    <location>
        <position position="818"/>
    </location>
    <ligand>
        <name>[4Fe-4S] cluster</name>
        <dbReference type="ChEBI" id="CHEBI:49883"/>
        <label>3</label>
    </ligand>
</feature>
<dbReference type="Pfam" id="PF12838">
    <property type="entry name" value="Fer4_7"/>
    <property type="match status" value="1"/>
</dbReference>
<dbReference type="PROSITE" id="PS51379">
    <property type="entry name" value="4FE4S_FER_2"/>
    <property type="match status" value="2"/>
</dbReference>
<dbReference type="SUPFAM" id="SSF53323">
    <property type="entry name" value="Pyruvate-ferredoxin oxidoreductase, PFOR, domain III"/>
    <property type="match status" value="1"/>
</dbReference>
<feature type="domain" description="4Fe-4S ferredoxin-type" evidence="13">
    <location>
        <begin position="683"/>
        <end position="712"/>
    </location>
</feature>
<comment type="caution">
    <text evidence="14">The sequence shown here is derived from an EMBL/GenBank/DDBJ whole genome shotgun (WGS) entry which is preliminary data.</text>
</comment>
<evidence type="ECO:0000256" key="11">
    <source>
        <dbReference type="PIRSR" id="PIRSR000159-2"/>
    </source>
</evidence>
<dbReference type="Pfam" id="PF01558">
    <property type="entry name" value="POR"/>
    <property type="match status" value="1"/>
</dbReference>
<feature type="binding site" evidence="10">
    <location>
        <begin position="971"/>
        <end position="974"/>
    </location>
    <ligand>
        <name>thiamine diphosphate</name>
        <dbReference type="ChEBI" id="CHEBI:58937"/>
    </ligand>
</feature>
<feature type="binding site" evidence="10">
    <location>
        <position position="114"/>
    </location>
    <ligand>
        <name>pyruvate</name>
        <dbReference type="ChEBI" id="CHEBI:15361"/>
    </ligand>
</feature>
<reference evidence="14 15" key="1">
    <citation type="submission" date="2019-08" db="EMBL/GenBank/DDBJ databases">
        <title>In-depth cultivation of the pig gut microbiome towards novel bacterial diversity and tailored functional studies.</title>
        <authorList>
            <person name="Wylensek D."/>
            <person name="Hitch T.C.A."/>
            <person name="Clavel T."/>
        </authorList>
    </citation>
    <scope>NUCLEOTIDE SEQUENCE [LARGE SCALE GENOMIC DNA]</scope>
    <source>
        <strain evidence="14 15">SM-530-WT-4B</strain>
    </source>
</reference>
<name>A0A6L5Y8K0_9BACT</name>
<dbReference type="NCBIfam" id="TIGR02176">
    <property type="entry name" value="pyruv_ox_red"/>
    <property type="match status" value="1"/>
</dbReference>
<dbReference type="Gene3D" id="3.40.50.920">
    <property type="match status" value="1"/>
</dbReference>
<proteinExistence type="inferred from homology"/>
<keyword evidence="5 9" id="KW-0249">Electron transport</keyword>
<evidence type="ECO:0000256" key="6">
    <source>
        <dbReference type="ARBA" id="ARBA00023002"/>
    </source>
</evidence>
<feature type="binding site" evidence="12">
    <location>
        <position position="759"/>
    </location>
    <ligand>
        <name>[4Fe-4S] cluster</name>
        <dbReference type="ChEBI" id="CHEBI:49883"/>
        <label>1</label>
    </ligand>
</feature>
<feature type="site" description="Important for catalytic activity" evidence="11">
    <location>
        <position position="1005"/>
    </location>
</feature>
<dbReference type="SMART" id="SM00890">
    <property type="entry name" value="EKR"/>
    <property type="match status" value="1"/>
</dbReference>
<dbReference type="InterPro" id="IPR017896">
    <property type="entry name" value="4Fe4S_Fe-S-bd"/>
</dbReference>
<feature type="site" description="Important for catalytic activity" evidence="11">
    <location>
        <position position="31"/>
    </location>
</feature>
<gene>
    <name evidence="14" type="primary">nifJ</name>
    <name evidence="14" type="ORF">FYJ74_00840</name>
</gene>
<feature type="binding site" evidence="12">
    <location>
        <position position="695"/>
    </location>
    <ligand>
        <name>[4Fe-4S] cluster</name>
        <dbReference type="ChEBI" id="CHEBI:49883"/>
        <label>1</label>
    </ligand>
</feature>
<evidence type="ECO:0000313" key="14">
    <source>
        <dbReference type="EMBL" id="MST54600.1"/>
    </source>
</evidence>
<feature type="binding site" evidence="12">
    <location>
        <position position="749"/>
    </location>
    <ligand>
        <name>[4Fe-4S] cluster</name>
        <dbReference type="ChEBI" id="CHEBI:49883"/>
        <label>2</label>
    </ligand>
</feature>
<keyword evidence="3 12" id="KW-0004">4Fe-4S</keyword>
<organism evidence="14 15">
    <name type="scientific">Pyramidobacter porci</name>
    <dbReference type="NCBI Taxonomy" id="2605789"/>
    <lineage>
        <taxon>Bacteria</taxon>
        <taxon>Thermotogati</taxon>
        <taxon>Synergistota</taxon>
        <taxon>Synergistia</taxon>
        <taxon>Synergistales</taxon>
        <taxon>Dethiosulfovibrionaceae</taxon>
        <taxon>Pyramidobacter</taxon>
    </lineage>
</organism>
<dbReference type="Pfam" id="PF02775">
    <property type="entry name" value="TPP_enzyme_C"/>
    <property type="match status" value="1"/>
</dbReference>
<feature type="binding site" evidence="12">
    <location>
        <position position="1080"/>
    </location>
    <ligand>
        <name>[4Fe-4S] cluster</name>
        <dbReference type="ChEBI" id="CHEBI:49883"/>
        <label>3</label>
    </ligand>
</feature>
<feature type="binding site" evidence="12">
    <location>
        <position position="692"/>
    </location>
    <ligand>
        <name>[4Fe-4S] cluster</name>
        <dbReference type="ChEBI" id="CHEBI:49883"/>
        <label>1</label>
    </ligand>
</feature>
<dbReference type="InterPro" id="IPR037112">
    <property type="entry name" value="Pyrv-flavodox_OxR_EKR_sf"/>
</dbReference>
<dbReference type="FunFam" id="3.30.70.20:FF:000022">
    <property type="entry name" value="Pyruvate:ferredoxin (Flavodoxin) oxidoreductase"/>
    <property type="match status" value="1"/>
</dbReference>
<dbReference type="InterPro" id="IPR029061">
    <property type="entry name" value="THDP-binding"/>
</dbReference>
<evidence type="ECO:0000256" key="8">
    <source>
        <dbReference type="ARBA" id="ARBA00023014"/>
    </source>
</evidence>
<keyword evidence="2 9" id="KW-0813">Transport</keyword>